<organism evidence="2 3">
    <name type="scientific">Neotoma lepida</name>
    <name type="common">Desert woodrat</name>
    <dbReference type="NCBI Taxonomy" id="56216"/>
    <lineage>
        <taxon>Eukaryota</taxon>
        <taxon>Metazoa</taxon>
        <taxon>Chordata</taxon>
        <taxon>Craniata</taxon>
        <taxon>Vertebrata</taxon>
        <taxon>Euteleostomi</taxon>
        <taxon>Mammalia</taxon>
        <taxon>Eutheria</taxon>
        <taxon>Euarchontoglires</taxon>
        <taxon>Glires</taxon>
        <taxon>Rodentia</taxon>
        <taxon>Myomorpha</taxon>
        <taxon>Muroidea</taxon>
        <taxon>Cricetidae</taxon>
        <taxon>Neotominae</taxon>
        <taxon>Neotoma</taxon>
    </lineage>
</organism>
<proteinExistence type="predicted"/>
<dbReference type="EMBL" id="LZPO01097698">
    <property type="protein sequence ID" value="OBS63923.1"/>
    <property type="molecule type" value="Genomic_DNA"/>
</dbReference>
<sequence>VTMQSYVYATVITLLIGESTMAHWIWWQQVPSQSPLSGLSQTLCLPSIHLSEHSDILELVITGKGHYGVPAQALSSEGVLPSRGTSLSAQAWRATWEGKHNISWTLNSQQCARMLYQACFALNSDCQPQWDIQMLWPFENDSQGWSKS</sequence>
<keyword evidence="1" id="KW-0472">Membrane</keyword>
<evidence type="ECO:0000256" key="1">
    <source>
        <dbReference type="SAM" id="Phobius"/>
    </source>
</evidence>
<keyword evidence="3" id="KW-1185">Reference proteome</keyword>
<protein>
    <submittedName>
        <fullName evidence="2">Uncharacterized protein</fullName>
    </submittedName>
</protein>
<gene>
    <name evidence="2" type="ORF">A6R68_07539</name>
</gene>
<name>A0A1A6GCI2_NEOLE</name>
<accession>A0A1A6GCI2</accession>
<keyword evidence="1" id="KW-0812">Transmembrane</keyword>
<dbReference type="AlphaFoldDB" id="A0A1A6GCI2"/>
<evidence type="ECO:0000313" key="2">
    <source>
        <dbReference type="EMBL" id="OBS63923.1"/>
    </source>
</evidence>
<feature type="non-terminal residue" evidence="2">
    <location>
        <position position="1"/>
    </location>
</feature>
<feature type="transmembrane region" description="Helical" evidence="1">
    <location>
        <begin position="6"/>
        <end position="27"/>
    </location>
</feature>
<comment type="caution">
    <text evidence="2">The sequence shown here is derived from an EMBL/GenBank/DDBJ whole genome shotgun (WGS) entry which is preliminary data.</text>
</comment>
<feature type="non-terminal residue" evidence="2">
    <location>
        <position position="148"/>
    </location>
</feature>
<dbReference type="Proteomes" id="UP000092124">
    <property type="component" value="Unassembled WGS sequence"/>
</dbReference>
<reference evidence="2 3" key="1">
    <citation type="submission" date="2016-06" db="EMBL/GenBank/DDBJ databases">
        <title>The Draft Genome Sequence and Annotation of the Desert Woodrat Neotoma lepida.</title>
        <authorList>
            <person name="Campbell M."/>
            <person name="Oakeson K.F."/>
            <person name="Yandell M."/>
            <person name="Halpert J.R."/>
            <person name="Dearing D."/>
        </authorList>
    </citation>
    <scope>NUCLEOTIDE SEQUENCE [LARGE SCALE GENOMIC DNA]</scope>
    <source>
        <strain evidence="2">417</strain>
        <tissue evidence="2">Liver</tissue>
    </source>
</reference>
<keyword evidence="1" id="KW-1133">Transmembrane helix</keyword>
<evidence type="ECO:0000313" key="3">
    <source>
        <dbReference type="Proteomes" id="UP000092124"/>
    </source>
</evidence>